<dbReference type="RefSeq" id="WP_028529093.1">
    <property type="nucleotide sequence ID" value="NZ_CABLBR010000019.1"/>
</dbReference>
<gene>
    <name evidence="5" type="ORF">NQ502_05380</name>
</gene>
<name>A0ABY5VKH0_9FIRM</name>
<dbReference type="PIRSF" id="PIRSF012294">
    <property type="entry name" value="ATR_EutT"/>
    <property type="match status" value="1"/>
</dbReference>
<dbReference type="SUPFAM" id="SSF89028">
    <property type="entry name" value="Cobalamin adenosyltransferase-like"/>
    <property type="match status" value="1"/>
</dbReference>
<evidence type="ECO:0000313" key="6">
    <source>
        <dbReference type="Proteomes" id="UP001060164"/>
    </source>
</evidence>
<dbReference type="EMBL" id="CP102290">
    <property type="protein sequence ID" value="UWP60471.1"/>
    <property type="molecule type" value="Genomic_DNA"/>
</dbReference>
<dbReference type="GO" id="GO:0005524">
    <property type="term" value="F:ATP binding"/>
    <property type="evidence" value="ECO:0007669"/>
    <property type="project" value="UniProtKB-KW"/>
</dbReference>
<keyword evidence="3 5" id="KW-0067">ATP-binding</keyword>
<evidence type="ECO:0000256" key="2">
    <source>
        <dbReference type="ARBA" id="ARBA00022741"/>
    </source>
</evidence>
<evidence type="ECO:0000256" key="1">
    <source>
        <dbReference type="ARBA" id="ARBA00022679"/>
    </source>
</evidence>
<evidence type="ECO:0000313" key="5">
    <source>
        <dbReference type="EMBL" id="UWP60471.1"/>
    </source>
</evidence>
<keyword evidence="6" id="KW-1185">Reference proteome</keyword>
<protein>
    <submittedName>
        <fullName evidence="5">ATP-binding protein</fullName>
    </submittedName>
</protein>
<keyword evidence="1" id="KW-0808">Transferase</keyword>
<feature type="domain" description="Cobalamin adenosyltransferase-like" evidence="4">
    <location>
        <begin position="72"/>
        <end position="235"/>
    </location>
</feature>
<accession>A0ABY5VKH0</accession>
<sequence>MKVFTETMVRDMIKSSRVPVFQVPEGKILSPAAKEYLQQQKVEISYQKDDTSAERKAVPTGYTDYETGMSYGTKPEHMTQLTGNLLVPKNHPRIIFRGKLDTLEATVVLTQIQLEAVQGPKELIADLSDFMRVLREMMKCDVLDEPFKNDRIIGLTHAQLRERSHDPLKFYGVKQMIPPDYSLGAVHALLNRLRTAVRETETAAVGAFLQDAHVMRKDILEELNRLSSAVHIMMCRYLGGGYGVDKEE</sequence>
<dbReference type="InterPro" id="IPR009194">
    <property type="entry name" value="AdoTrfase_EutT"/>
</dbReference>
<dbReference type="Gene3D" id="1.20.1200.10">
    <property type="entry name" value="Cobalamin adenosyltransferase-like"/>
    <property type="match status" value="1"/>
</dbReference>
<proteinExistence type="predicted"/>
<keyword evidence="2" id="KW-0547">Nucleotide-binding</keyword>
<dbReference type="Proteomes" id="UP001060164">
    <property type="component" value="Chromosome"/>
</dbReference>
<reference evidence="5" key="1">
    <citation type="journal article" date="2022" name="Cell">
        <title>Design, construction, and in vivo augmentation of a complex gut microbiome.</title>
        <authorList>
            <person name="Cheng A.G."/>
            <person name="Ho P.Y."/>
            <person name="Aranda-Diaz A."/>
            <person name="Jain S."/>
            <person name="Yu F.B."/>
            <person name="Meng X."/>
            <person name="Wang M."/>
            <person name="Iakiviak M."/>
            <person name="Nagashima K."/>
            <person name="Zhao A."/>
            <person name="Murugkar P."/>
            <person name="Patil A."/>
            <person name="Atabakhsh K."/>
            <person name="Weakley A."/>
            <person name="Yan J."/>
            <person name="Brumbaugh A.R."/>
            <person name="Higginbottom S."/>
            <person name="Dimas A."/>
            <person name="Shiver A.L."/>
            <person name="Deutschbauer A."/>
            <person name="Neff N."/>
            <person name="Sonnenburg J.L."/>
            <person name="Huang K.C."/>
            <person name="Fischbach M.A."/>
        </authorList>
    </citation>
    <scope>NUCLEOTIDE SEQUENCE</scope>
    <source>
        <strain evidence="5">DSM 19829</strain>
    </source>
</reference>
<organism evidence="5 6">
    <name type="scientific">Ruminococcus gauvreauii</name>
    <dbReference type="NCBI Taxonomy" id="438033"/>
    <lineage>
        <taxon>Bacteria</taxon>
        <taxon>Bacillati</taxon>
        <taxon>Bacillota</taxon>
        <taxon>Clostridia</taxon>
        <taxon>Eubacteriales</taxon>
        <taxon>Oscillospiraceae</taxon>
        <taxon>Ruminococcus</taxon>
    </lineage>
</organism>
<dbReference type="InterPro" id="IPR036451">
    <property type="entry name" value="CblAdoTrfase-like_sf"/>
</dbReference>
<dbReference type="Pfam" id="PF01923">
    <property type="entry name" value="Cob_adeno_trans"/>
    <property type="match status" value="1"/>
</dbReference>
<evidence type="ECO:0000256" key="3">
    <source>
        <dbReference type="ARBA" id="ARBA00022840"/>
    </source>
</evidence>
<dbReference type="InterPro" id="IPR016030">
    <property type="entry name" value="CblAdoTrfase-like"/>
</dbReference>
<evidence type="ECO:0000259" key="4">
    <source>
        <dbReference type="Pfam" id="PF01923"/>
    </source>
</evidence>